<evidence type="ECO:0000313" key="3">
    <source>
        <dbReference type="Proteomes" id="UP001429580"/>
    </source>
</evidence>
<name>A0ABX0UZP9_9HYPH</name>
<dbReference type="EMBL" id="JAASQI010000005">
    <property type="protein sequence ID" value="NIJ58411.1"/>
    <property type="molecule type" value="Genomic_DNA"/>
</dbReference>
<accession>A0ABX0UZP9</accession>
<organism evidence="2 3">
    <name type="scientific">Pseudochelatococcus lubricantis</name>
    <dbReference type="NCBI Taxonomy" id="1538102"/>
    <lineage>
        <taxon>Bacteria</taxon>
        <taxon>Pseudomonadati</taxon>
        <taxon>Pseudomonadota</taxon>
        <taxon>Alphaproteobacteria</taxon>
        <taxon>Hyphomicrobiales</taxon>
        <taxon>Chelatococcaceae</taxon>
        <taxon>Pseudochelatococcus</taxon>
    </lineage>
</organism>
<dbReference type="Proteomes" id="UP001429580">
    <property type="component" value="Unassembled WGS sequence"/>
</dbReference>
<gene>
    <name evidence="2" type="ORF">FHS82_002259</name>
</gene>
<protein>
    <submittedName>
        <fullName evidence="2">NADH:ubiquinone oxidoreductase subunit 6 (Subunit J)</fullName>
    </submittedName>
</protein>
<feature type="transmembrane region" description="Helical" evidence="1">
    <location>
        <begin position="12"/>
        <end position="29"/>
    </location>
</feature>
<keyword evidence="3" id="KW-1185">Reference proteome</keyword>
<sequence>MYKALVTDLVELTSLVLFVAMIGVVAIAGSPA</sequence>
<evidence type="ECO:0000256" key="1">
    <source>
        <dbReference type="SAM" id="Phobius"/>
    </source>
</evidence>
<keyword evidence="1" id="KW-1133">Transmembrane helix</keyword>
<keyword evidence="1" id="KW-0812">Transmembrane</keyword>
<keyword evidence="1" id="KW-0472">Membrane</keyword>
<comment type="caution">
    <text evidence="2">The sequence shown here is derived from an EMBL/GenBank/DDBJ whole genome shotgun (WGS) entry which is preliminary data.</text>
</comment>
<proteinExistence type="predicted"/>
<evidence type="ECO:0000313" key="2">
    <source>
        <dbReference type="EMBL" id="NIJ58411.1"/>
    </source>
</evidence>
<reference evidence="2 3" key="1">
    <citation type="submission" date="2020-03" db="EMBL/GenBank/DDBJ databases">
        <title>Genomic Encyclopedia of Type Strains, Phase IV (KMG-IV): sequencing the most valuable type-strain genomes for metagenomic binning, comparative biology and taxonomic classification.</title>
        <authorList>
            <person name="Goeker M."/>
        </authorList>
    </citation>
    <scope>NUCLEOTIDE SEQUENCE [LARGE SCALE GENOMIC DNA]</scope>
    <source>
        <strain evidence="2 3">DSM 103870</strain>
    </source>
</reference>